<sequence length="112" mass="12170">MLVVFRKLNEPLSEVNMSEAPMCRIYDRDLLARLMKRTGTGARLTTRDLASVAALPHGTVGALLNGDQRFISRDKAQRIAAAIGVDLMVIFVPCERAGRVFVDATAPTAVTV</sequence>
<evidence type="ECO:0000313" key="1">
    <source>
        <dbReference type="EMBL" id="WSC14325.1"/>
    </source>
</evidence>
<dbReference type="InterPro" id="IPR001387">
    <property type="entry name" value="Cro/C1-type_HTH"/>
</dbReference>
<reference evidence="1 2" key="1">
    <citation type="submission" date="2022-10" db="EMBL/GenBank/DDBJ databases">
        <title>The complete genomes of actinobacterial strains from the NBC collection.</title>
        <authorList>
            <person name="Joergensen T.S."/>
            <person name="Alvarez Arevalo M."/>
            <person name="Sterndorff E.B."/>
            <person name="Faurdal D."/>
            <person name="Vuksanovic O."/>
            <person name="Mourched A.-S."/>
            <person name="Charusanti P."/>
            <person name="Shaw S."/>
            <person name="Blin K."/>
            <person name="Weber T."/>
        </authorList>
    </citation>
    <scope>NUCLEOTIDE SEQUENCE [LARGE SCALE GENOMIC DNA]</scope>
    <source>
        <strain evidence="1 2">NBC 01769</strain>
    </source>
</reference>
<accession>A0ABZ1G3E2</accession>
<gene>
    <name evidence="1" type="ORF">OIE64_16745</name>
</gene>
<evidence type="ECO:0000313" key="2">
    <source>
        <dbReference type="Proteomes" id="UP001330827"/>
    </source>
</evidence>
<dbReference type="EMBL" id="CP109114">
    <property type="protein sequence ID" value="WSC14325.1"/>
    <property type="molecule type" value="Genomic_DNA"/>
</dbReference>
<dbReference type="SUPFAM" id="SSF47413">
    <property type="entry name" value="lambda repressor-like DNA-binding domains"/>
    <property type="match status" value="1"/>
</dbReference>
<dbReference type="Gene3D" id="1.10.260.40">
    <property type="entry name" value="lambda repressor-like DNA-binding domains"/>
    <property type="match status" value="1"/>
</dbReference>
<dbReference type="Proteomes" id="UP001330827">
    <property type="component" value="Chromosome"/>
</dbReference>
<dbReference type="CDD" id="cd00093">
    <property type="entry name" value="HTH_XRE"/>
    <property type="match status" value="1"/>
</dbReference>
<organism evidence="1 2">
    <name type="scientific">Streptomyces brevispora</name>
    <dbReference type="NCBI Taxonomy" id="887462"/>
    <lineage>
        <taxon>Bacteria</taxon>
        <taxon>Bacillati</taxon>
        <taxon>Actinomycetota</taxon>
        <taxon>Actinomycetes</taxon>
        <taxon>Kitasatosporales</taxon>
        <taxon>Streptomycetaceae</taxon>
        <taxon>Streptomyces</taxon>
    </lineage>
</organism>
<dbReference type="RefSeq" id="WP_326592779.1">
    <property type="nucleotide sequence ID" value="NZ_CP109114.1"/>
</dbReference>
<dbReference type="InterPro" id="IPR010982">
    <property type="entry name" value="Lambda_DNA-bd_dom_sf"/>
</dbReference>
<proteinExistence type="predicted"/>
<keyword evidence="2" id="KW-1185">Reference proteome</keyword>
<name>A0ABZ1G3E2_9ACTN</name>
<protein>
    <submittedName>
        <fullName evidence="1">Helix-turn-helix domain-containing protein</fullName>
    </submittedName>
</protein>